<sequence>MASGHHHDQTAFANGSDAAAVVPPQSLLAAIRDSIKANAIRGYNVFINILFVLAILSTILANLLKATPTFIKTIPTLLYTAWVMFRTCPFPGHFSMGCALAVYIYAFITDPYLFGTPKEWLVGAFGLTCYCSLTCLCITMLNAYAPKIRAAVEKAIEEDDHLRETLKAVNWKDARTEKRSDPAIPQFGRAAYIEEEKGGNATPVIGPDANAERPAHIEQMRRFDTMPKFGHAAYIRD</sequence>
<keyword evidence="1" id="KW-1133">Transmembrane helix</keyword>
<dbReference type="AlphaFoldDB" id="A0A9P4PMY4"/>
<evidence type="ECO:0000313" key="3">
    <source>
        <dbReference type="Proteomes" id="UP000799764"/>
    </source>
</evidence>
<accession>A0A9P4PMY4</accession>
<keyword evidence="1" id="KW-0472">Membrane</keyword>
<feature type="transmembrane region" description="Helical" evidence="1">
    <location>
        <begin position="45"/>
        <end position="64"/>
    </location>
</feature>
<dbReference type="Proteomes" id="UP000799764">
    <property type="component" value="Unassembled WGS sequence"/>
</dbReference>
<organism evidence="2 3">
    <name type="scientific">Karstenula rhodostoma CBS 690.94</name>
    <dbReference type="NCBI Taxonomy" id="1392251"/>
    <lineage>
        <taxon>Eukaryota</taxon>
        <taxon>Fungi</taxon>
        <taxon>Dikarya</taxon>
        <taxon>Ascomycota</taxon>
        <taxon>Pezizomycotina</taxon>
        <taxon>Dothideomycetes</taxon>
        <taxon>Pleosporomycetidae</taxon>
        <taxon>Pleosporales</taxon>
        <taxon>Massarineae</taxon>
        <taxon>Didymosphaeriaceae</taxon>
        <taxon>Karstenula</taxon>
    </lineage>
</organism>
<comment type="caution">
    <text evidence="2">The sequence shown here is derived from an EMBL/GenBank/DDBJ whole genome shotgun (WGS) entry which is preliminary data.</text>
</comment>
<gene>
    <name evidence="2" type="ORF">P171DRAFT_484430</name>
</gene>
<protein>
    <submittedName>
        <fullName evidence="2">Uncharacterized protein</fullName>
    </submittedName>
</protein>
<feature type="transmembrane region" description="Helical" evidence="1">
    <location>
        <begin position="120"/>
        <end position="144"/>
    </location>
</feature>
<name>A0A9P4PMY4_9PLEO</name>
<evidence type="ECO:0000313" key="2">
    <source>
        <dbReference type="EMBL" id="KAF2445766.1"/>
    </source>
</evidence>
<keyword evidence="1" id="KW-0812">Transmembrane</keyword>
<feature type="transmembrane region" description="Helical" evidence="1">
    <location>
        <begin position="76"/>
        <end position="108"/>
    </location>
</feature>
<dbReference type="EMBL" id="MU001499">
    <property type="protein sequence ID" value="KAF2445766.1"/>
    <property type="molecule type" value="Genomic_DNA"/>
</dbReference>
<proteinExistence type="predicted"/>
<reference evidence="2" key="1">
    <citation type="journal article" date="2020" name="Stud. Mycol.">
        <title>101 Dothideomycetes genomes: a test case for predicting lifestyles and emergence of pathogens.</title>
        <authorList>
            <person name="Haridas S."/>
            <person name="Albert R."/>
            <person name="Binder M."/>
            <person name="Bloem J."/>
            <person name="Labutti K."/>
            <person name="Salamov A."/>
            <person name="Andreopoulos B."/>
            <person name="Baker S."/>
            <person name="Barry K."/>
            <person name="Bills G."/>
            <person name="Bluhm B."/>
            <person name="Cannon C."/>
            <person name="Castanera R."/>
            <person name="Culley D."/>
            <person name="Daum C."/>
            <person name="Ezra D."/>
            <person name="Gonzalez J."/>
            <person name="Henrissat B."/>
            <person name="Kuo A."/>
            <person name="Liang C."/>
            <person name="Lipzen A."/>
            <person name="Lutzoni F."/>
            <person name="Magnuson J."/>
            <person name="Mondo S."/>
            <person name="Nolan M."/>
            <person name="Ohm R."/>
            <person name="Pangilinan J."/>
            <person name="Park H.-J."/>
            <person name="Ramirez L."/>
            <person name="Alfaro M."/>
            <person name="Sun H."/>
            <person name="Tritt A."/>
            <person name="Yoshinaga Y."/>
            <person name="Zwiers L.-H."/>
            <person name="Turgeon B."/>
            <person name="Goodwin S."/>
            <person name="Spatafora J."/>
            <person name="Crous P."/>
            <person name="Grigoriev I."/>
        </authorList>
    </citation>
    <scope>NUCLEOTIDE SEQUENCE</scope>
    <source>
        <strain evidence="2">CBS 690.94</strain>
    </source>
</reference>
<evidence type="ECO:0000256" key="1">
    <source>
        <dbReference type="SAM" id="Phobius"/>
    </source>
</evidence>
<keyword evidence="3" id="KW-1185">Reference proteome</keyword>